<keyword evidence="3" id="KW-1185">Reference proteome</keyword>
<organism evidence="2 3">
    <name type="scientific">Flavihumibacter fluminis</name>
    <dbReference type="NCBI Taxonomy" id="2909236"/>
    <lineage>
        <taxon>Bacteria</taxon>
        <taxon>Pseudomonadati</taxon>
        <taxon>Bacteroidota</taxon>
        <taxon>Chitinophagia</taxon>
        <taxon>Chitinophagales</taxon>
        <taxon>Chitinophagaceae</taxon>
        <taxon>Flavihumibacter</taxon>
    </lineage>
</organism>
<comment type="caution">
    <text evidence="2">The sequence shown here is derived from an EMBL/GenBank/DDBJ whole genome shotgun (WGS) entry which is preliminary data.</text>
</comment>
<dbReference type="InterPro" id="IPR011051">
    <property type="entry name" value="RmlC_Cupin_sf"/>
</dbReference>
<accession>A0ABS9BJ29</accession>
<dbReference type="SUPFAM" id="SSF51182">
    <property type="entry name" value="RmlC-like cupins"/>
    <property type="match status" value="1"/>
</dbReference>
<dbReference type="Pfam" id="PF07883">
    <property type="entry name" value="Cupin_2"/>
    <property type="match status" value="1"/>
</dbReference>
<dbReference type="RefSeq" id="WP_234866186.1">
    <property type="nucleotide sequence ID" value="NZ_JAKEVY010000003.1"/>
</dbReference>
<dbReference type="EMBL" id="JAKEVY010000003">
    <property type="protein sequence ID" value="MCF1715230.1"/>
    <property type="molecule type" value="Genomic_DNA"/>
</dbReference>
<proteinExistence type="predicted"/>
<evidence type="ECO:0000259" key="1">
    <source>
        <dbReference type="Pfam" id="PF07883"/>
    </source>
</evidence>
<dbReference type="Gene3D" id="2.60.120.10">
    <property type="entry name" value="Jelly Rolls"/>
    <property type="match status" value="1"/>
</dbReference>
<feature type="domain" description="Cupin type-2" evidence="1">
    <location>
        <begin position="36"/>
        <end position="95"/>
    </location>
</feature>
<evidence type="ECO:0000313" key="2">
    <source>
        <dbReference type="EMBL" id="MCF1715230.1"/>
    </source>
</evidence>
<protein>
    <submittedName>
        <fullName evidence="2">Cupin domain-containing protein</fullName>
    </submittedName>
</protein>
<dbReference type="CDD" id="cd02208">
    <property type="entry name" value="cupin_RmlC-like"/>
    <property type="match status" value="1"/>
</dbReference>
<dbReference type="InterPro" id="IPR013096">
    <property type="entry name" value="Cupin_2"/>
</dbReference>
<dbReference type="Proteomes" id="UP001200145">
    <property type="component" value="Unassembled WGS sequence"/>
</dbReference>
<dbReference type="InterPro" id="IPR014710">
    <property type="entry name" value="RmlC-like_jellyroll"/>
</dbReference>
<evidence type="ECO:0000313" key="3">
    <source>
        <dbReference type="Proteomes" id="UP001200145"/>
    </source>
</evidence>
<name>A0ABS9BJ29_9BACT</name>
<reference evidence="2 3" key="1">
    <citation type="submission" date="2022-01" db="EMBL/GenBank/DDBJ databases">
        <title>Flavihumibacter sp. nov., isolated from sediment of a river.</title>
        <authorList>
            <person name="Liu H."/>
        </authorList>
    </citation>
    <scope>NUCLEOTIDE SEQUENCE [LARGE SCALE GENOMIC DNA]</scope>
    <source>
        <strain evidence="2 3">RY-1</strain>
    </source>
</reference>
<gene>
    <name evidence="2" type="ORF">L0U88_11390</name>
</gene>
<sequence>MDFQNKIGQEQALRQLEAAGTTFITLFEAGKLSVEVYRPHLVDKQQPHDRDEFYLIIAGTGKFRLLEKETDFKPGDFLYVPAHAPHQFIEFTDDFVTWVFFIG</sequence>